<proteinExistence type="predicted"/>
<dbReference type="RefSeq" id="XP_030634920.1">
    <property type="nucleotide sequence ID" value="XM_030779060.1"/>
</dbReference>
<keyword evidence="1" id="KW-1185">Reference proteome</keyword>
<name>A0A6J2VPP2_CHACN</name>
<dbReference type="AlphaFoldDB" id="A0A6J2VPP2"/>
<dbReference type="OrthoDB" id="9935043at2759"/>
<dbReference type="PANTHER" id="PTHR34221">
    <property type="entry name" value="HYPOTHETICAL PROTEIN LOC691189"/>
    <property type="match status" value="1"/>
</dbReference>
<evidence type="ECO:0000313" key="1">
    <source>
        <dbReference type="Proteomes" id="UP000504632"/>
    </source>
</evidence>
<reference evidence="2" key="1">
    <citation type="submission" date="2025-08" db="UniProtKB">
        <authorList>
            <consortium name="RefSeq"/>
        </authorList>
    </citation>
    <scope>IDENTIFICATION</scope>
</reference>
<organism evidence="1 2">
    <name type="scientific">Chanos chanos</name>
    <name type="common">Milkfish</name>
    <name type="synonym">Mugil chanos</name>
    <dbReference type="NCBI Taxonomy" id="29144"/>
    <lineage>
        <taxon>Eukaryota</taxon>
        <taxon>Metazoa</taxon>
        <taxon>Chordata</taxon>
        <taxon>Craniata</taxon>
        <taxon>Vertebrata</taxon>
        <taxon>Euteleostomi</taxon>
        <taxon>Actinopterygii</taxon>
        <taxon>Neopterygii</taxon>
        <taxon>Teleostei</taxon>
        <taxon>Ostariophysi</taxon>
        <taxon>Gonorynchiformes</taxon>
        <taxon>Chanidae</taxon>
        <taxon>Chanos</taxon>
    </lineage>
</organism>
<dbReference type="InterPro" id="IPR028027">
    <property type="entry name" value="SPMAP1"/>
</dbReference>
<dbReference type="PANTHER" id="PTHR34221:SF2">
    <property type="entry name" value="RIKEN CDNA 1700001P01 GENE"/>
    <property type="match status" value="1"/>
</dbReference>
<protein>
    <submittedName>
        <fullName evidence="2">Uncharacterized protein C17orf98-like</fullName>
    </submittedName>
</protein>
<dbReference type="GeneID" id="115816091"/>
<dbReference type="Proteomes" id="UP000504632">
    <property type="component" value="Chromosome 7"/>
</dbReference>
<accession>A0A6J2VPP2</accession>
<sequence length="139" mass="15520">MNRSSDEKREKGFVLDCVAVSSVAKGYEHTRPQLWSVLPPYHARNDPHATRYISIPAVQRTLKNTEPADQCSSSAKKLLDLRNSIGAGRSKEQVSNHSGLLMDIKPLIGYNGRFGFRRNTPKLRQNSSSFGEVTSSPLY</sequence>
<gene>
    <name evidence="2" type="primary">LOC115816091</name>
</gene>
<evidence type="ECO:0000313" key="2">
    <source>
        <dbReference type="RefSeq" id="XP_030634920.1"/>
    </source>
</evidence>
<dbReference type="Pfam" id="PF15075">
    <property type="entry name" value="SPMAP1-like"/>
    <property type="match status" value="1"/>
</dbReference>
<dbReference type="InParanoid" id="A0A6J2VPP2"/>